<dbReference type="InterPro" id="IPR001387">
    <property type="entry name" value="Cro/C1-type_HTH"/>
</dbReference>
<dbReference type="RefSeq" id="WP_125118437.1">
    <property type="nucleotide sequence ID" value="NZ_AP019309.1"/>
</dbReference>
<evidence type="ECO:0000313" key="2">
    <source>
        <dbReference type="Proteomes" id="UP000268059"/>
    </source>
</evidence>
<dbReference type="GO" id="GO:0003677">
    <property type="term" value="F:DNA binding"/>
    <property type="evidence" value="ECO:0007669"/>
    <property type="project" value="InterPro"/>
</dbReference>
<dbReference type="EMBL" id="AP019309">
    <property type="protein sequence ID" value="BBH25494.1"/>
    <property type="molecule type" value="Genomic_DNA"/>
</dbReference>
<sequence length="110" mass="12599">MKFTELGPYFKAYREALGISANAVATNVHVNHETITMLENGETNMKFLGMLDDMMKFYHMEVIPIGDHEHQPSLHVDLSHISPAHRKVVKKIIEDENARKLALNTLEKKK</sequence>
<keyword evidence="2" id="KW-1185">Reference proteome</keyword>
<dbReference type="InParanoid" id="A0A3G9JRQ6"/>
<dbReference type="KEGG" id="ebm:SG0102_04280"/>
<dbReference type="Gene3D" id="1.10.260.40">
    <property type="entry name" value="lambda repressor-like DNA-binding domains"/>
    <property type="match status" value="1"/>
</dbReference>
<dbReference type="SUPFAM" id="SSF47413">
    <property type="entry name" value="lambda repressor-like DNA-binding domains"/>
    <property type="match status" value="1"/>
</dbReference>
<dbReference type="Pfam" id="PF13560">
    <property type="entry name" value="HTH_31"/>
    <property type="match status" value="1"/>
</dbReference>
<dbReference type="Proteomes" id="UP000268059">
    <property type="component" value="Chromosome"/>
</dbReference>
<reference evidence="1 2" key="1">
    <citation type="submission" date="2018-11" db="EMBL/GenBank/DDBJ databases">
        <title>Novel Erysipelotrichaceae bacterium isolated from small intestine of a swine.</title>
        <authorList>
            <person name="Kim J.S."/>
            <person name="Choe H."/>
            <person name="Lee Y.R."/>
            <person name="Kim K.M."/>
            <person name="Park D.S."/>
        </authorList>
    </citation>
    <scope>NUCLEOTIDE SEQUENCE [LARGE SCALE GENOMIC DNA]</scope>
    <source>
        <strain evidence="1 2">SG0102</strain>
    </source>
</reference>
<dbReference type="CDD" id="cd00093">
    <property type="entry name" value="HTH_XRE"/>
    <property type="match status" value="1"/>
</dbReference>
<organism evidence="1 2">
    <name type="scientific">Intestinibaculum porci</name>
    <dbReference type="NCBI Taxonomy" id="2487118"/>
    <lineage>
        <taxon>Bacteria</taxon>
        <taxon>Bacillati</taxon>
        <taxon>Bacillota</taxon>
        <taxon>Erysipelotrichia</taxon>
        <taxon>Erysipelotrichales</taxon>
        <taxon>Erysipelotrichaceae</taxon>
        <taxon>Intestinibaculum</taxon>
    </lineage>
</organism>
<dbReference type="AlphaFoldDB" id="A0A3G9JRQ6"/>
<proteinExistence type="predicted"/>
<dbReference type="InterPro" id="IPR010982">
    <property type="entry name" value="Lambda_DNA-bd_dom_sf"/>
</dbReference>
<accession>A0A3G9JRQ6</accession>
<protein>
    <submittedName>
        <fullName evidence="1">Uncharacterized protein</fullName>
    </submittedName>
</protein>
<gene>
    <name evidence="1" type="ORF">SG0102_04280</name>
</gene>
<evidence type="ECO:0000313" key="1">
    <source>
        <dbReference type="EMBL" id="BBH25494.1"/>
    </source>
</evidence>
<name>A0A3G9JRQ6_9FIRM</name>